<comment type="caution">
    <text evidence="10">The sequence shown here is derived from an EMBL/GenBank/DDBJ whole genome shotgun (WGS) entry which is preliminary data.</text>
</comment>
<dbReference type="Proteomes" id="UP000611629">
    <property type="component" value="Unassembled WGS sequence"/>
</dbReference>
<name>A0A974BJC0_SEDHY</name>
<dbReference type="Gene3D" id="3.30.160.810">
    <property type="match status" value="1"/>
</dbReference>
<dbReference type="FunFam" id="2.40.30.10:FF:000004">
    <property type="entry name" value="50S ribosomal protein L3"/>
    <property type="match status" value="1"/>
</dbReference>
<evidence type="ECO:0000256" key="2">
    <source>
        <dbReference type="ARBA" id="ARBA00022730"/>
    </source>
</evidence>
<dbReference type="PROSITE" id="PS00474">
    <property type="entry name" value="RIBOSOMAL_L3"/>
    <property type="match status" value="1"/>
</dbReference>
<reference evidence="10" key="1">
    <citation type="submission" date="2020-07" db="EMBL/GenBank/DDBJ databases">
        <title>Genomic analysis of a strain of Sedimentibacter Hydroxybenzoicus DSM7310.</title>
        <authorList>
            <person name="Ma S."/>
        </authorList>
    </citation>
    <scope>NUCLEOTIDE SEQUENCE</scope>
    <source>
        <strain evidence="10">DSM 7310</strain>
    </source>
</reference>
<comment type="similarity">
    <text evidence="1 7 8">Belongs to the universal ribosomal protein uL3 family.</text>
</comment>
<dbReference type="GO" id="GO:0019843">
    <property type="term" value="F:rRNA binding"/>
    <property type="evidence" value="ECO:0007669"/>
    <property type="project" value="UniProtKB-UniRule"/>
</dbReference>
<dbReference type="InterPro" id="IPR019926">
    <property type="entry name" value="Ribosomal_uL3_CS"/>
</dbReference>
<evidence type="ECO:0000256" key="4">
    <source>
        <dbReference type="ARBA" id="ARBA00022980"/>
    </source>
</evidence>
<evidence type="ECO:0000313" key="10">
    <source>
        <dbReference type="EMBL" id="NYB74238.1"/>
    </source>
</evidence>
<comment type="function">
    <text evidence="7 9">One of the primary rRNA binding proteins, it binds directly near the 3'-end of the 23S rRNA, where it nucleates assembly of the 50S subunit.</text>
</comment>
<dbReference type="InterPro" id="IPR019927">
    <property type="entry name" value="Ribosomal_uL3_bac/org-type"/>
</dbReference>
<dbReference type="Gene3D" id="2.40.30.10">
    <property type="entry name" value="Translation factors"/>
    <property type="match status" value="1"/>
</dbReference>
<evidence type="ECO:0000256" key="7">
    <source>
        <dbReference type="HAMAP-Rule" id="MF_01325"/>
    </source>
</evidence>
<dbReference type="GO" id="GO:0003735">
    <property type="term" value="F:structural constituent of ribosome"/>
    <property type="evidence" value="ECO:0007669"/>
    <property type="project" value="UniProtKB-UniRule"/>
</dbReference>
<keyword evidence="11" id="KW-1185">Reference proteome</keyword>
<gene>
    <name evidence="7 10" type="primary">rplC</name>
    <name evidence="10" type="ORF">HZF24_08780</name>
</gene>
<evidence type="ECO:0000256" key="1">
    <source>
        <dbReference type="ARBA" id="ARBA00006540"/>
    </source>
</evidence>
<evidence type="ECO:0000256" key="6">
    <source>
        <dbReference type="ARBA" id="ARBA00035243"/>
    </source>
</evidence>
<dbReference type="InterPro" id="IPR009000">
    <property type="entry name" value="Transl_B-barrel_sf"/>
</dbReference>
<dbReference type="SUPFAM" id="SSF50447">
    <property type="entry name" value="Translation proteins"/>
    <property type="match status" value="1"/>
</dbReference>
<dbReference type="GO" id="GO:0022625">
    <property type="term" value="C:cytosolic large ribosomal subunit"/>
    <property type="evidence" value="ECO:0007669"/>
    <property type="project" value="TreeGrafter"/>
</dbReference>
<keyword evidence="2 7" id="KW-0699">rRNA-binding</keyword>
<dbReference type="InterPro" id="IPR000597">
    <property type="entry name" value="Ribosomal_uL3"/>
</dbReference>
<dbReference type="PANTHER" id="PTHR11229:SF16">
    <property type="entry name" value="LARGE RIBOSOMAL SUBUNIT PROTEIN UL3C"/>
    <property type="match status" value="1"/>
</dbReference>
<evidence type="ECO:0000256" key="8">
    <source>
        <dbReference type="RuleBase" id="RU003905"/>
    </source>
</evidence>
<dbReference type="HAMAP" id="MF_01325_B">
    <property type="entry name" value="Ribosomal_uL3_B"/>
    <property type="match status" value="1"/>
</dbReference>
<accession>A0A974BJC0</accession>
<evidence type="ECO:0000256" key="9">
    <source>
        <dbReference type="RuleBase" id="RU003906"/>
    </source>
</evidence>
<evidence type="ECO:0000256" key="3">
    <source>
        <dbReference type="ARBA" id="ARBA00022884"/>
    </source>
</evidence>
<comment type="subunit">
    <text evidence="7 9">Part of the 50S ribosomal subunit. Forms a cluster with proteins L14 and L19.</text>
</comment>
<keyword evidence="5 7" id="KW-0687">Ribonucleoprotein</keyword>
<sequence length="211" mass="22986">MKAILGKKVGMTQVFTEQGDVVPVTVVESGNMVVVQKKTIEKDGYNAIQVGFGDIKLKNVNKPKKGHFDKSKVEPKRFLREFQVTNIDDYEVGQKIGVDIFQVGEKVDVVGISKGKGFQGSIKRHGHHTGDMSHGSKFHRLRGSLGASAGVGRVVKGTKAHGHMGHEKVTVLNLEVIRVDADKNAILLKGAIPGPKKGLVKIREAVRNYSK</sequence>
<proteinExistence type="inferred from homology"/>
<dbReference type="Pfam" id="PF00297">
    <property type="entry name" value="Ribosomal_L3"/>
    <property type="match status" value="1"/>
</dbReference>
<dbReference type="FunFam" id="3.30.160.810:FF:000001">
    <property type="entry name" value="50S ribosomal protein L3"/>
    <property type="match status" value="1"/>
</dbReference>
<dbReference type="AlphaFoldDB" id="A0A974BJC0"/>
<keyword evidence="3 7" id="KW-0694">RNA-binding</keyword>
<dbReference type="NCBIfam" id="TIGR03625">
    <property type="entry name" value="L3_bact"/>
    <property type="match status" value="1"/>
</dbReference>
<dbReference type="PANTHER" id="PTHR11229">
    <property type="entry name" value="50S RIBOSOMAL PROTEIN L3"/>
    <property type="match status" value="1"/>
</dbReference>
<protein>
    <recommendedName>
        <fullName evidence="6 7">Large ribosomal subunit protein uL3</fullName>
    </recommendedName>
</protein>
<dbReference type="RefSeq" id="WP_179237947.1">
    <property type="nucleotide sequence ID" value="NZ_JACBNQ010000008.1"/>
</dbReference>
<dbReference type="GO" id="GO:0006412">
    <property type="term" value="P:translation"/>
    <property type="evidence" value="ECO:0007669"/>
    <property type="project" value="UniProtKB-UniRule"/>
</dbReference>
<keyword evidence="4 7" id="KW-0689">Ribosomal protein</keyword>
<evidence type="ECO:0000256" key="5">
    <source>
        <dbReference type="ARBA" id="ARBA00023274"/>
    </source>
</evidence>
<dbReference type="EMBL" id="JACBNQ010000008">
    <property type="protein sequence ID" value="NYB74238.1"/>
    <property type="molecule type" value="Genomic_DNA"/>
</dbReference>
<evidence type="ECO:0000313" key="11">
    <source>
        <dbReference type="Proteomes" id="UP000611629"/>
    </source>
</evidence>
<organism evidence="10 11">
    <name type="scientific">Sedimentibacter hydroxybenzoicus DSM 7310</name>
    <dbReference type="NCBI Taxonomy" id="1123245"/>
    <lineage>
        <taxon>Bacteria</taxon>
        <taxon>Bacillati</taxon>
        <taxon>Bacillota</taxon>
        <taxon>Tissierellia</taxon>
        <taxon>Sedimentibacter</taxon>
    </lineage>
</organism>